<dbReference type="PROSITE" id="PS00630">
    <property type="entry name" value="IMP_2"/>
    <property type="match status" value="1"/>
</dbReference>
<reference evidence="10" key="1">
    <citation type="submission" date="2008-10" db="EMBL/GenBank/DDBJ databases">
        <title>Complete sequence of Desulfovibrio vulgaris str. 'Miyazaki F'.</title>
        <authorList>
            <person name="Lucas S."/>
            <person name="Copeland A."/>
            <person name="Lapidus A."/>
            <person name="Glavina del Rio T."/>
            <person name="Dalin E."/>
            <person name="Tice H."/>
            <person name="Bruce D."/>
            <person name="Goodwin L."/>
            <person name="Pitluck S."/>
            <person name="Sims D."/>
            <person name="Brettin T."/>
            <person name="Detter J.C."/>
            <person name="Han C."/>
            <person name="Larimer F."/>
            <person name="Land M."/>
            <person name="Hauser L."/>
            <person name="Kyrpides N."/>
            <person name="Mikhailova N."/>
            <person name="Hazen T.C."/>
            <person name="Richardson P."/>
        </authorList>
    </citation>
    <scope>NUCLEOTIDE SEQUENCE</scope>
    <source>
        <strain evidence="10">Miyazaki F</strain>
    </source>
</reference>
<feature type="binding site" evidence="7">
    <location>
        <position position="116"/>
    </location>
    <ligand>
        <name>Mg(2+)</name>
        <dbReference type="ChEBI" id="CHEBI:18420"/>
        <label>1</label>
        <note>catalytic</note>
    </ligand>
</feature>
<feature type="binding site" evidence="7">
    <location>
        <position position="113"/>
    </location>
    <ligand>
        <name>Mg(2+)</name>
        <dbReference type="ChEBI" id="CHEBI:18420"/>
        <label>1</label>
        <note>catalytic</note>
    </ligand>
</feature>
<dbReference type="KEGG" id="dvm:DvMF_0345"/>
<evidence type="ECO:0000256" key="1">
    <source>
        <dbReference type="ARBA" id="ARBA00001033"/>
    </source>
</evidence>
<comment type="cofactor">
    <cofactor evidence="2 7 8">
        <name>Mg(2+)</name>
        <dbReference type="ChEBI" id="CHEBI:18420"/>
    </cofactor>
</comment>
<protein>
    <recommendedName>
        <fullName evidence="8">Inositol-1-monophosphatase</fullName>
        <ecNumber evidence="8">3.1.3.25</ecNumber>
    </recommendedName>
</protein>
<accession>B8DJI0</accession>
<dbReference type="PRINTS" id="PR00377">
    <property type="entry name" value="IMPHPHTASES"/>
</dbReference>
<dbReference type="eggNOG" id="COG0483">
    <property type="taxonomic scope" value="Bacteria"/>
</dbReference>
<dbReference type="InterPro" id="IPR020583">
    <property type="entry name" value="Inositol_monoP_metal-BS"/>
</dbReference>
<feature type="region of interest" description="Disordered" evidence="9">
    <location>
        <begin position="1"/>
        <end position="27"/>
    </location>
</feature>
<evidence type="ECO:0000256" key="9">
    <source>
        <dbReference type="SAM" id="MobiDB-lite"/>
    </source>
</evidence>
<dbReference type="SUPFAM" id="SSF56655">
    <property type="entry name" value="Carbohydrate phosphatase"/>
    <property type="match status" value="1"/>
</dbReference>
<evidence type="ECO:0000313" key="10">
    <source>
        <dbReference type="EMBL" id="ACL07302.1"/>
    </source>
</evidence>
<dbReference type="STRING" id="883.DvMF_0345"/>
<feature type="binding site" evidence="7">
    <location>
        <position position="241"/>
    </location>
    <ligand>
        <name>Mg(2+)</name>
        <dbReference type="ChEBI" id="CHEBI:18420"/>
        <label>1</label>
        <note>catalytic</note>
    </ligand>
</feature>
<evidence type="ECO:0000256" key="4">
    <source>
        <dbReference type="ARBA" id="ARBA00022723"/>
    </source>
</evidence>
<dbReference type="PANTHER" id="PTHR20854">
    <property type="entry name" value="INOSITOL MONOPHOSPHATASE"/>
    <property type="match status" value="1"/>
</dbReference>
<dbReference type="FunFam" id="3.30.540.10:FF:000003">
    <property type="entry name" value="Inositol-1-monophosphatase"/>
    <property type="match status" value="1"/>
</dbReference>
<gene>
    <name evidence="10" type="ordered locus">DvMF_0345</name>
</gene>
<keyword evidence="4 7" id="KW-0479">Metal-binding</keyword>
<dbReference type="Gene3D" id="3.30.540.10">
    <property type="entry name" value="Fructose-1,6-Bisphosphatase, subunit A, domain 1"/>
    <property type="match status" value="1"/>
</dbReference>
<dbReference type="EMBL" id="CP001197">
    <property type="protein sequence ID" value="ACL07302.1"/>
    <property type="molecule type" value="Genomic_DNA"/>
</dbReference>
<comment type="similarity">
    <text evidence="3 8">Belongs to the inositol monophosphatase superfamily.</text>
</comment>
<dbReference type="GO" id="GO:0046854">
    <property type="term" value="P:phosphatidylinositol phosphate biosynthetic process"/>
    <property type="evidence" value="ECO:0007669"/>
    <property type="project" value="InterPro"/>
</dbReference>
<dbReference type="PROSITE" id="PS00629">
    <property type="entry name" value="IMP_1"/>
    <property type="match status" value="1"/>
</dbReference>
<dbReference type="OrthoDB" id="9785695at2"/>
<proteinExistence type="inferred from homology"/>
<dbReference type="AlphaFoldDB" id="B8DJI0"/>
<dbReference type="PRINTS" id="PR01959">
    <property type="entry name" value="SBIMPHPHTASE"/>
</dbReference>
<organism evidence="10">
    <name type="scientific">Nitratidesulfovibrio vulgaris (strain DSM 19637 / Miyazaki F)</name>
    <name type="common">Desulfovibrio vulgaris</name>
    <dbReference type="NCBI Taxonomy" id="883"/>
    <lineage>
        <taxon>Bacteria</taxon>
        <taxon>Pseudomonadati</taxon>
        <taxon>Thermodesulfobacteriota</taxon>
        <taxon>Desulfovibrionia</taxon>
        <taxon>Desulfovibrionales</taxon>
        <taxon>Desulfovibrionaceae</taxon>
        <taxon>Nitratidesulfovibrio</taxon>
    </lineage>
</organism>
<name>B8DJI0_NITV9</name>
<dbReference type="PANTHER" id="PTHR20854:SF4">
    <property type="entry name" value="INOSITOL-1-MONOPHOSPHATASE-RELATED"/>
    <property type="match status" value="1"/>
</dbReference>
<dbReference type="GO" id="GO:0007165">
    <property type="term" value="P:signal transduction"/>
    <property type="evidence" value="ECO:0007669"/>
    <property type="project" value="TreeGrafter"/>
</dbReference>
<dbReference type="EC" id="3.1.3.25" evidence="8"/>
<evidence type="ECO:0000256" key="6">
    <source>
        <dbReference type="ARBA" id="ARBA00022842"/>
    </source>
</evidence>
<dbReference type="InterPro" id="IPR022337">
    <property type="entry name" value="Inositol_monophosphatase_SuhB"/>
</dbReference>
<dbReference type="HOGENOM" id="CLU_044118_0_2_7"/>
<keyword evidence="6 7" id="KW-0460">Magnesium</keyword>
<feature type="compositionally biased region" description="Low complexity" evidence="9">
    <location>
        <begin position="1"/>
        <end position="26"/>
    </location>
</feature>
<dbReference type="GO" id="GO:0006020">
    <property type="term" value="P:inositol metabolic process"/>
    <property type="evidence" value="ECO:0007669"/>
    <property type="project" value="TreeGrafter"/>
</dbReference>
<dbReference type="GO" id="GO:0046872">
    <property type="term" value="F:metal ion binding"/>
    <property type="evidence" value="ECO:0007669"/>
    <property type="project" value="UniProtKB-KW"/>
</dbReference>
<evidence type="ECO:0000256" key="2">
    <source>
        <dbReference type="ARBA" id="ARBA00001946"/>
    </source>
</evidence>
<evidence type="ECO:0000256" key="3">
    <source>
        <dbReference type="ARBA" id="ARBA00009759"/>
    </source>
</evidence>
<sequence length="288" mass="30747">MSTEPLSVPSVESSPVPSGQPSSDPSGLAASPFVPLLPRILEIIGESGALVMDHWRKPRNIRLKGRIDLVTETDLAVEAFLKNRLKDVVPGATFMAEESATSRTPQGTCWIIDPIDGTTNFAHSLPFVATSVGLWHDGQVVLGIVNAPVLGECFWAVRGGGAFRNGETLHVSDREPLEQAVVATGFPYTISEDVDTVLARLRKALVTTRGVRRCGAAAIDLAFVAAGRFDAFYEADLKPWDTAAGWLLVEEAGGRVTGFDGAPYDFTNEGILASNGLLHEAMHAVLAL</sequence>
<dbReference type="GO" id="GO:0008934">
    <property type="term" value="F:inositol monophosphate 1-phosphatase activity"/>
    <property type="evidence" value="ECO:0007669"/>
    <property type="project" value="InterPro"/>
</dbReference>
<feature type="binding site" evidence="7">
    <location>
        <position position="115"/>
    </location>
    <ligand>
        <name>Mg(2+)</name>
        <dbReference type="ChEBI" id="CHEBI:18420"/>
        <label>1</label>
        <note>catalytic</note>
    </ligand>
</feature>
<dbReference type="InterPro" id="IPR033942">
    <property type="entry name" value="IMPase"/>
</dbReference>
<feature type="binding site" evidence="7">
    <location>
        <position position="97"/>
    </location>
    <ligand>
        <name>Mg(2+)</name>
        <dbReference type="ChEBI" id="CHEBI:18420"/>
        <label>1</label>
        <note>catalytic</note>
    </ligand>
</feature>
<evidence type="ECO:0000256" key="7">
    <source>
        <dbReference type="PIRSR" id="PIRSR600760-2"/>
    </source>
</evidence>
<dbReference type="Pfam" id="PF00459">
    <property type="entry name" value="Inositol_P"/>
    <property type="match status" value="1"/>
</dbReference>
<evidence type="ECO:0000256" key="5">
    <source>
        <dbReference type="ARBA" id="ARBA00022801"/>
    </source>
</evidence>
<dbReference type="CDD" id="cd01639">
    <property type="entry name" value="IMPase"/>
    <property type="match status" value="1"/>
</dbReference>
<keyword evidence="5 8" id="KW-0378">Hydrolase</keyword>
<dbReference type="FunFam" id="3.40.190.80:FF:000002">
    <property type="entry name" value="Inositol-1-monophosphatase"/>
    <property type="match status" value="1"/>
</dbReference>
<comment type="catalytic activity">
    <reaction evidence="1 8">
        <text>a myo-inositol phosphate + H2O = myo-inositol + phosphate</text>
        <dbReference type="Rhea" id="RHEA:24056"/>
        <dbReference type="ChEBI" id="CHEBI:15377"/>
        <dbReference type="ChEBI" id="CHEBI:17268"/>
        <dbReference type="ChEBI" id="CHEBI:43474"/>
        <dbReference type="ChEBI" id="CHEBI:84139"/>
        <dbReference type="EC" id="3.1.3.25"/>
    </reaction>
</comment>
<evidence type="ECO:0000256" key="8">
    <source>
        <dbReference type="RuleBase" id="RU364068"/>
    </source>
</evidence>
<dbReference type="Gene3D" id="3.40.190.80">
    <property type="match status" value="1"/>
</dbReference>
<dbReference type="InterPro" id="IPR020550">
    <property type="entry name" value="Inositol_monophosphatase_CS"/>
</dbReference>
<dbReference type="InterPro" id="IPR000760">
    <property type="entry name" value="Inositol_monophosphatase-like"/>
</dbReference>